<dbReference type="AlphaFoldDB" id="A0AAD2K4H5"/>
<sequence>DIQISRCTWSFVLQRRCGFFDDIFWRTDTHHRRVRTQRMQCKHCRKGGAILSTCTKLSSCILQKNLHSQQDLHSPAPATGRRQARHLRRWNGTSEISTADANGS</sequence>
<organism evidence="2 3">
    <name type="scientific">Mycena citricolor</name>
    <dbReference type="NCBI Taxonomy" id="2018698"/>
    <lineage>
        <taxon>Eukaryota</taxon>
        <taxon>Fungi</taxon>
        <taxon>Dikarya</taxon>
        <taxon>Basidiomycota</taxon>
        <taxon>Agaricomycotina</taxon>
        <taxon>Agaricomycetes</taxon>
        <taxon>Agaricomycetidae</taxon>
        <taxon>Agaricales</taxon>
        <taxon>Marasmiineae</taxon>
        <taxon>Mycenaceae</taxon>
        <taxon>Mycena</taxon>
    </lineage>
</organism>
<protein>
    <submittedName>
        <fullName evidence="2">Uncharacterized protein</fullName>
    </submittedName>
</protein>
<gene>
    <name evidence="2" type="ORF">MYCIT1_LOCUS28126</name>
</gene>
<dbReference type="Proteomes" id="UP001295794">
    <property type="component" value="Unassembled WGS sequence"/>
</dbReference>
<accession>A0AAD2K4H5</accession>
<proteinExistence type="predicted"/>
<evidence type="ECO:0000256" key="1">
    <source>
        <dbReference type="SAM" id="MobiDB-lite"/>
    </source>
</evidence>
<feature type="compositionally biased region" description="Polar residues" evidence="1">
    <location>
        <begin position="91"/>
        <end position="104"/>
    </location>
</feature>
<name>A0AAD2K4H5_9AGAR</name>
<comment type="caution">
    <text evidence="2">The sequence shown here is derived from an EMBL/GenBank/DDBJ whole genome shotgun (WGS) entry which is preliminary data.</text>
</comment>
<evidence type="ECO:0000313" key="3">
    <source>
        <dbReference type="Proteomes" id="UP001295794"/>
    </source>
</evidence>
<dbReference type="EMBL" id="CAVNYO010000424">
    <property type="protein sequence ID" value="CAK5278650.1"/>
    <property type="molecule type" value="Genomic_DNA"/>
</dbReference>
<keyword evidence="3" id="KW-1185">Reference proteome</keyword>
<reference evidence="2" key="1">
    <citation type="submission" date="2023-11" db="EMBL/GenBank/DDBJ databases">
        <authorList>
            <person name="De Vega J J."/>
            <person name="De Vega J J."/>
        </authorList>
    </citation>
    <scope>NUCLEOTIDE SEQUENCE</scope>
</reference>
<evidence type="ECO:0000313" key="2">
    <source>
        <dbReference type="EMBL" id="CAK5278650.1"/>
    </source>
</evidence>
<feature type="non-terminal residue" evidence="2">
    <location>
        <position position="1"/>
    </location>
</feature>
<feature type="region of interest" description="Disordered" evidence="1">
    <location>
        <begin position="69"/>
        <end position="104"/>
    </location>
</feature>